<protein>
    <submittedName>
        <fullName evidence="2">Uncharacterized protein</fullName>
    </submittedName>
</protein>
<keyword evidence="1" id="KW-0472">Membrane</keyword>
<dbReference type="Proteomes" id="UP000315534">
    <property type="component" value="Unassembled WGS sequence"/>
</dbReference>
<keyword evidence="1" id="KW-1133">Transmembrane helix</keyword>
<evidence type="ECO:0000313" key="3">
    <source>
        <dbReference type="Proteomes" id="UP000315534"/>
    </source>
</evidence>
<keyword evidence="1" id="KW-0812">Transmembrane</keyword>
<gene>
    <name evidence="2" type="ORF">E3J38_09615</name>
</gene>
<evidence type="ECO:0000313" key="2">
    <source>
        <dbReference type="EMBL" id="TET77678.1"/>
    </source>
</evidence>
<reference evidence="2 3" key="1">
    <citation type="submission" date="2019-03" db="EMBL/GenBank/DDBJ databases">
        <title>Metabolic potential of uncultured bacteria and archaea associated with petroleum seepage in deep-sea sediments.</title>
        <authorList>
            <person name="Dong X."/>
            <person name="Hubert C."/>
        </authorList>
    </citation>
    <scope>NUCLEOTIDE SEQUENCE [LARGE SCALE GENOMIC DNA]</scope>
    <source>
        <strain evidence="2">E29_bin36</strain>
    </source>
</reference>
<dbReference type="AlphaFoldDB" id="A0A523XEG9"/>
<proteinExistence type="predicted"/>
<feature type="non-terminal residue" evidence="2">
    <location>
        <position position="139"/>
    </location>
</feature>
<comment type="caution">
    <text evidence="2">The sequence shown here is derived from an EMBL/GenBank/DDBJ whole genome shotgun (WGS) entry which is preliminary data.</text>
</comment>
<sequence>MERTGVSKQRISYLIIIMAVVSSVVAFSAIGILYNVSFEQQELRLLEIARSRARIIEAMSSFDAKYHQYDHIGSSFENTLSQIIDAHKNFQGFGKTGEFTLAELKGDKISFLLQHRHVHAKVGLGEDGAVQMGSQLAEP</sequence>
<dbReference type="EMBL" id="SOIP01000553">
    <property type="protein sequence ID" value="TET77678.1"/>
    <property type="molecule type" value="Genomic_DNA"/>
</dbReference>
<feature type="transmembrane region" description="Helical" evidence="1">
    <location>
        <begin position="12"/>
        <end position="34"/>
    </location>
</feature>
<name>A0A523XEG9_UNCT6</name>
<accession>A0A523XEG9</accession>
<organism evidence="2 3">
    <name type="scientific">candidate division TA06 bacterium</name>
    <dbReference type="NCBI Taxonomy" id="2250710"/>
    <lineage>
        <taxon>Bacteria</taxon>
        <taxon>Bacteria division TA06</taxon>
    </lineage>
</organism>
<evidence type="ECO:0000256" key="1">
    <source>
        <dbReference type="SAM" id="Phobius"/>
    </source>
</evidence>